<comment type="subunit">
    <text evidence="5">The complex is composed of two ATP-binding proteins (ModC), two transmembrane proteins (ModB) and a solute-binding protein (ModA).</text>
</comment>
<evidence type="ECO:0000256" key="3">
    <source>
        <dbReference type="ARBA" id="ARBA00022723"/>
    </source>
</evidence>
<feature type="binding site" evidence="6">
    <location>
        <position position="148"/>
    </location>
    <ligand>
        <name>molybdate</name>
        <dbReference type="ChEBI" id="CHEBI:36264"/>
    </ligand>
</feature>
<evidence type="ECO:0000313" key="8">
    <source>
        <dbReference type="EMBL" id="AXI02500.1"/>
    </source>
</evidence>
<dbReference type="PANTHER" id="PTHR30632">
    <property type="entry name" value="MOLYBDATE-BINDING PERIPLASMIC PROTEIN"/>
    <property type="match status" value="1"/>
</dbReference>
<organism evidence="8 9">
    <name type="scientific">Aquirhabdus parva</name>
    <dbReference type="NCBI Taxonomy" id="2283318"/>
    <lineage>
        <taxon>Bacteria</taxon>
        <taxon>Pseudomonadati</taxon>
        <taxon>Pseudomonadota</taxon>
        <taxon>Gammaproteobacteria</taxon>
        <taxon>Moraxellales</taxon>
        <taxon>Moraxellaceae</taxon>
        <taxon>Aquirhabdus</taxon>
    </lineage>
</organism>
<dbReference type="Gene3D" id="3.40.190.10">
    <property type="entry name" value="Periplasmic binding protein-like II"/>
    <property type="match status" value="2"/>
</dbReference>
<evidence type="ECO:0000256" key="4">
    <source>
        <dbReference type="ARBA" id="ARBA00022729"/>
    </source>
</evidence>
<dbReference type="GO" id="GO:0046872">
    <property type="term" value="F:metal ion binding"/>
    <property type="evidence" value="ECO:0007669"/>
    <property type="project" value="UniProtKB-KW"/>
</dbReference>
<dbReference type="SUPFAM" id="SSF53850">
    <property type="entry name" value="Periplasmic binding protein-like II"/>
    <property type="match status" value="1"/>
</dbReference>
<dbReference type="AlphaFoldDB" id="A0A345P5E1"/>
<reference evidence="8 9" key="1">
    <citation type="submission" date="2018-07" db="EMBL/GenBank/DDBJ databases">
        <title>Genome sequencing of Moraxellaceae gen. HYN0046.</title>
        <authorList>
            <person name="Kim M."/>
            <person name="Yi H."/>
        </authorList>
    </citation>
    <scope>NUCLEOTIDE SEQUENCE [LARGE SCALE GENOMIC DNA]</scope>
    <source>
        <strain evidence="8 9">HYN0046</strain>
    </source>
</reference>
<dbReference type="InterPro" id="IPR050682">
    <property type="entry name" value="ModA/WtpA"/>
</dbReference>
<evidence type="ECO:0000256" key="5">
    <source>
        <dbReference type="ARBA" id="ARBA00062515"/>
    </source>
</evidence>
<dbReference type="PIRSF" id="PIRSF004846">
    <property type="entry name" value="ModA"/>
    <property type="match status" value="1"/>
</dbReference>
<evidence type="ECO:0000256" key="6">
    <source>
        <dbReference type="PIRSR" id="PIRSR004846-1"/>
    </source>
</evidence>
<dbReference type="GO" id="GO:0030288">
    <property type="term" value="C:outer membrane-bounded periplasmic space"/>
    <property type="evidence" value="ECO:0007669"/>
    <property type="project" value="TreeGrafter"/>
</dbReference>
<dbReference type="PANTHER" id="PTHR30632:SF17">
    <property type="entry name" value="MOLYBDATE-BINDING PROTEIN MODA"/>
    <property type="match status" value="1"/>
</dbReference>
<dbReference type="Pfam" id="PF13531">
    <property type="entry name" value="SBP_bac_11"/>
    <property type="match status" value="1"/>
</dbReference>
<dbReference type="InterPro" id="IPR005950">
    <property type="entry name" value="ModA"/>
</dbReference>
<keyword evidence="9" id="KW-1185">Reference proteome</keyword>
<evidence type="ECO:0000256" key="7">
    <source>
        <dbReference type="SAM" id="SignalP"/>
    </source>
</evidence>
<feature type="binding site" evidence="6">
    <location>
        <position position="36"/>
    </location>
    <ligand>
        <name>molybdate</name>
        <dbReference type="ChEBI" id="CHEBI:36264"/>
    </ligand>
</feature>
<feature type="chain" id="PRO_5016880291" evidence="7">
    <location>
        <begin position="27"/>
        <end position="263"/>
    </location>
</feature>
<accession>A0A345P5E1</accession>
<dbReference type="GO" id="GO:0015689">
    <property type="term" value="P:molybdate ion transport"/>
    <property type="evidence" value="ECO:0007669"/>
    <property type="project" value="InterPro"/>
</dbReference>
<dbReference type="GO" id="GO:0030973">
    <property type="term" value="F:molybdate ion binding"/>
    <property type="evidence" value="ECO:0007669"/>
    <property type="project" value="TreeGrafter"/>
</dbReference>
<proteinExistence type="inferred from homology"/>
<sequence>MQSISKTSLTKLTIALTALLPVLSHAENITVFAAASLNNALTEISKLYETSHQNDKIQTSFAASSVLAKQIQAGAPAQIFISADEPWMDSLEKSNVLIDKSRVKLLANQLVLITPVDHTFPVMMEKDFHLARAFTGKICLGNPDSVPAGKYGKQSLITLGWWDELQSRVVPTEDVRSALAFVSRGECPVGVVYSTDALISDKVKIIGTFPDKSHAPIIYPLALLKTSATQTQASPASRQFWQYLQQPAAQKIFSKYGFGAVKH</sequence>
<name>A0A345P5E1_9GAMM</name>
<comment type="similarity">
    <text evidence="1">Belongs to the bacterial solute-binding protein ModA family.</text>
</comment>
<dbReference type="Proteomes" id="UP000253940">
    <property type="component" value="Chromosome"/>
</dbReference>
<keyword evidence="3 6" id="KW-0479">Metal-binding</keyword>
<dbReference type="FunFam" id="3.40.190.10:FF:000035">
    <property type="entry name" value="Molybdate ABC transporter substrate-binding protein"/>
    <property type="match status" value="1"/>
</dbReference>
<dbReference type="RefSeq" id="WP_114898610.1">
    <property type="nucleotide sequence ID" value="NZ_CP031222.1"/>
</dbReference>
<feature type="signal peptide" evidence="7">
    <location>
        <begin position="1"/>
        <end position="26"/>
    </location>
</feature>
<dbReference type="OrthoDB" id="9785015at2"/>
<feature type="binding site" evidence="6">
    <location>
        <position position="193"/>
    </location>
    <ligand>
        <name>molybdate</name>
        <dbReference type="ChEBI" id="CHEBI:36264"/>
    </ligand>
</feature>
<feature type="binding site" evidence="6">
    <location>
        <position position="175"/>
    </location>
    <ligand>
        <name>molybdate</name>
        <dbReference type="ChEBI" id="CHEBI:36264"/>
    </ligand>
</feature>
<dbReference type="GO" id="GO:1901359">
    <property type="term" value="F:tungstate binding"/>
    <property type="evidence" value="ECO:0007669"/>
    <property type="project" value="UniProtKB-ARBA"/>
</dbReference>
<dbReference type="KEGG" id="mbah:HYN46_06460"/>
<dbReference type="EMBL" id="CP031222">
    <property type="protein sequence ID" value="AXI02500.1"/>
    <property type="molecule type" value="Genomic_DNA"/>
</dbReference>
<evidence type="ECO:0000256" key="2">
    <source>
        <dbReference type="ARBA" id="ARBA00022505"/>
    </source>
</evidence>
<keyword evidence="4 7" id="KW-0732">Signal</keyword>
<protein>
    <submittedName>
        <fullName evidence="8">Molybdate ABC transporter substrate-binding protein</fullName>
    </submittedName>
</protein>
<evidence type="ECO:0000313" key="9">
    <source>
        <dbReference type="Proteomes" id="UP000253940"/>
    </source>
</evidence>
<evidence type="ECO:0000256" key="1">
    <source>
        <dbReference type="ARBA" id="ARBA00009175"/>
    </source>
</evidence>
<gene>
    <name evidence="8" type="primary">modA</name>
    <name evidence="8" type="ORF">HYN46_06460</name>
</gene>
<feature type="binding site" evidence="6">
    <location>
        <position position="64"/>
    </location>
    <ligand>
        <name>molybdate</name>
        <dbReference type="ChEBI" id="CHEBI:36264"/>
    </ligand>
</feature>
<dbReference type="NCBIfam" id="TIGR01256">
    <property type="entry name" value="modA"/>
    <property type="match status" value="1"/>
</dbReference>
<dbReference type="CDD" id="cd13536">
    <property type="entry name" value="PBP2_EcModA"/>
    <property type="match status" value="1"/>
</dbReference>
<keyword evidence="2 6" id="KW-0500">Molybdenum</keyword>